<name>G9EQ50_9GAMM</name>
<proteinExistence type="predicted"/>
<dbReference type="eggNOG" id="COG1511">
    <property type="taxonomic scope" value="Bacteria"/>
</dbReference>
<sequence length="631" mass="71567">MLSKRERFQQWRGNTVNVEQKYINTASLISDYVDSVETLEEIRLAFSDVHPSKFKEFGMFNGRSLGAVVFFKLVVDEAREQFYAESGDTLLYQTLTDLNNMLISAYDRPKNLSGKEARDIFNAINTLLQIDDAFFANKKLSKNLFFSLYTLVHLVEPAFNSLGFIALGVVSTRIDIAETRVAARALLLRIAAKAQLLEPKEGIGLNILQQMHGYFNQRYLNIIKDEQPDETPKGASGILSDGVHPKTLAILQKLSLLEGEMQQISANITHFIALRTHKAELESKIQAIKALLDATTTNDHQVFERKYFLDLLATNLESYLVFRDSLCGEQKDLFLAKIARLAKAVEAQNLSIKINHGLSWITAPFSRIYRTAVPQLLQDMITACVPATLDSECKAMLKELAANCLVELTTELATQNQQLEHLSRQLFATEDKLKRSMFTEPLYTLTSLCQKTDAARHAVHAYQQLFFSIKENMDFLRKYQADAKTFGEFIRLNNNFWVKLSNFFAQFLSIFKTDTARTIDAARACQRNVAALAAKYQNAIRQEMQQIDDDPSLDETVKNQLKEHFSAEMNEIHVQQPNKALLRAREVRLLIISLSRLFATHPEPRVKKYTPEFATPTEDVSGLGTSPQPSL</sequence>
<gene>
    <name evidence="3" type="ORF">LDG_7396</name>
</gene>
<dbReference type="STRING" id="658187.LDG_7396"/>
<keyword evidence="4" id="KW-1185">Reference proteome</keyword>
<dbReference type="EMBL" id="JH413828">
    <property type="protein sequence ID" value="EHL30625.1"/>
    <property type="molecule type" value="Genomic_DNA"/>
</dbReference>
<evidence type="ECO:0008006" key="5">
    <source>
        <dbReference type="Google" id="ProtNLM"/>
    </source>
</evidence>
<dbReference type="RefSeq" id="WP_006871305.1">
    <property type="nucleotide sequence ID" value="NZ_JH413828.1"/>
</dbReference>
<keyword evidence="1" id="KW-0175">Coiled coil</keyword>
<dbReference type="InParanoid" id="G9EQ50"/>
<evidence type="ECO:0000313" key="4">
    <source>
        <dbReference type="Proteomes" id="UP000002770"/>
    </source>
</evidence>
<protein>
    <recommendedName>
        <fullName evidence="5">Purine NTPase</fullName>
    </recommendedName>
</protein>
<dbReference type="Proteomes" id="UP000002770">
    <property type="component" value="Unassembled WGS sequence"/>
</dbReference>
<evidence type="ECO:0000313" key="3">
    <source>
        <dbReference type="EMBL" id="EHL30625.1"/>
    </source>
</evidence>
<dbReference type="AlphaFoldDB" id="G9EQ50"/>
<reference evidence="3 4" key="1">
    <citation type="journal article" date="2011" name="BMC Genomics">
        <title>Insight into cross-talk between intra-amoebal pathogens.</title>
        <authorList>
            <person name="Gimenez G."/>
            <person name="Bertelli C."/>
            <person name="Moliner C."/>
            <person name="Robert C."/>
            <person name="Raoult D."/>
            <person name="Fournier P.E."/>
            <person name="Greub G."/>
        </authorList>
    </citation>
    <scope>NUCLEOTIDE SEQUENCE [LARGE SCALE GENOMIC DNA]</scope>
    <source>
        <strain evidence="3 4">LLAP12</strain>
    </source>
</reference>
<organism evidence="3 4">
    <name type="scientific">Legionella drancourtii LLAP12</name>
    <dbReference type="NCBI Taxonomy" id="658187"/>
    <lineage>
        <taxon>Bacteria</taxon>
        <taxon>Pseudomonadati</taxon>
        <taxon>Pseudomonadota</taxon>
        <taxon>Gammaproteobacteria</taxon>
        <taxon>Legionellales</taxon>
        <taxon>Legionellaceae</taxon>
        <taxon>Legionella</taxon>
    </lineage>
</organism>
<accession>G9EQ50</accession>
<feature type="region of interest" description="Disordered" evidence="2">
    <location>
        <begin position="609"/>
        <end position="631"/>
    </location>
</feature>
<evidence type="ECO:0000256" key="1">
    <source>
        <dbReference type="SAM" id="Coils"/>
    </source>
</evidence>
<dbReference type="HOGENOM" id="CLU_028800_0_0_6"/>
<dbReference type="OrthoDB" id="5631848at2"/>
<feature type="coiled-coil region" evidence="1">
    <location>
        <begin position="405"/>
        <end position="432"/>
    </location>
</feature>
<evidence type="ECO:0000256" key="2">
    <source>
        <dbReference type="SAM" id="MobiDB-lite"/>
    </source>
</evidence>